<dbReference type="GO" id="GO:0046943">
    <property type="term" value="F:carboxylic acid transmembrane transporter activity"/>
    <property type="evidence" value="ECO:0007669"/>
    <property type="project" value="TreeGrafter"/>
</dbReference>
<evidence type="ECO:0000256" key="5">
    <source>
        <dbReference type="SAM" id="Phobius"/>
    </source>
</evidence>
<evidence type="ECO:0000256" key="3">
    <source>
        <dbReference type="ARBA" id="ARBA00022989"/>
    </source>
</evidence>
<dbReference type="PROSITE" id="PS50850">
    <property type="entry name" value="MFS"/>
    <property type="match status" value="1"/>
</dbReference>
<dbReference type="Gene3D" id="1.20.1250.20">
    <property type="entry name" value="MFS general substrate transporter like domains"/>
    <property type="match status" value="2"/>
</dbReference>
<feature type="transmembrane region" description="Helical" evidence="5">
    <location>
        <begin position="12"/>
        <end position="39"/>
    </location>
</feature>
<feature type="transmembrane region" description="Helical" evidence="5">
    <location>
        <begin position="262"/>
        <end position="282"/>
    </location>
</feature>
<feature type="transmembrane region" description="Helical" evidence="5">
    <location>
        <begin position="111"/>
        <end position="132"/>
    </location>
</feature>
<comment type="subcellular location">
    <subcellularLocation>
        <location evidence="1">Membrane</location>
        <topology evidence="1">Multi-pass membrane protein</topology>
    </subcellularLocation>
</comment>
<dbReference type="EMBL" id="MKVH01000003">
    <property type="protein sequence ID" value="OJX60962.1"/>
    <property type="molecule type" value="Genomic_DNA"/>
</dbReference>
<keyword evidence="2 5" id="KW-0812">Transmembrane</keyword>
<dbReference type="InterPro" id="IPR011701">
    <property type="entry name" value="MFS"/>
</dbReference>
<feature type="domain" description="Major facilitator superfamily (MFS) profile" evidence="6">
    <location>
        <begin position="17"/>
        <end position="406"/>
    </location>
</feature>
<evidence type="ECO:0000256" key="1">
    <source>
        <dbReference type="ARBA" id="ARBA00004141"/>
    </source>
</evidence>
<sequence>MVRRSASESISPNIWLTVVVGGLGYFVDIYDLLLFGIVRLDSLRAIGVRPEAMQDASELILNMQMVGMLLGGLLFGVLADKRGRLSVLLGSILLYSLMNIANAFVGSVPVYALLRFLAGIGLAGELGVAITLVSEIMPRHLRGYGTAVVASMGIMGAVAAYFVHQIFNWQTAFIIGGAMGLALLVLRVRVSESGMFRDVQKQEVQRGNVLMLFRNGRLGTYLSCIAIGIPIWYVVGILVTFAPEFTKESGSTATIVPGQCIMWTYLGLAIGDLGAGLVSQWIRSRRRTILAFLLLTTACIVWYLFTPAKSAALTYLQCALLGFSVGYWAVFVTTAAEQFGTNLRATVATTVPNVVRGALAPTLLAFGALRRFYAAEHDVMQTAALVVGAVVLVLAYTGWFFLKESYGKDLDFVET</sequence>
<reference evidence="7 8" key="1">
    <citation type="submission" date="2016-09" db="EMBL/GenBank/DDBJ databases">
        <title>Genome-resolved meta-omics ties microbial dynamics to process performance in biotechnology for thiocyanate degradation.</title>
        <authorList>
            <person name="Kantor R.S."/>
            <person name="Huddy R.J."/>
            <person name="Iyer R."/>
            <person name="Thomas B.C."/>
            <person name="Brown C.T."/>
            <person name="Anantharaman K."/>
            <person name="Tringe S."/>
            <person name="Hettich R.L."/>
            <person name="Harrison S.T."/>
            <person name="Banfield J.F."/>
        </authorList>
    </citation>
    <scope>NUCLEOTIDE SEQUENCE [LARGE SCALE GENOMIC DNA]</scope>
    <source>
        <strain evidence="7">59-99</strain>
    </source>
</reference>
<feature type="transmembrane region" description="Helical" evidence="5">
    <location>
        <begin position="289"/>
        <end position="306"/>
    </location>
</feature>
<feature type="transmembrane region" description="Helical" evidence="5">
    <location>
        <begin position="144"/>
        <end position="163"/>
    </location>
</feature>
<dbReference type="Pfam" id="PF07690">
    <property type="entry name" value="MFS_1"/>
    <property type="match status" value="1"/>
</dbReference>
<dbReference type="AlphaFoldDB" id="A0A1M3L5X8"/>
<keyword evidence="4 5" id="KW-0472">Membrane</keyword>
<feature type="transmembrane region" description="Helical" evidence="5">
    <location>
        <begin position="59"/>
        <end position="78"/>
    </location>
</feature>
<dbReference type="Proteomes" id="UP000184233">
    <property type="component" value="Unassembled WGS sequence"/>
</dbReference>
<keyword evidence="3 5" id="KW-1133">Transmembrane helix</keyword>
<dbReference type="GO" id="GO:0005886">
    <property type="term" value="C:plasma membrane"/>
    <property type="evidence" value="ECO:0007669"/>
    <property type="project" value="TreeGrafter"/>
</dbReference>
<evidence type="ECO:0000259" key="6">
    <source>
        <dbReference type="PROSITE" id="PS50850"/>
    </source>
</evidence>
<feature type="transmembrane region" description="Helical" evidence="5">
    <location>
        <begin position="354"/>
        <end position="373"/>
    </location>
</feature>
<name>A0A1M3L5X8_9BACT</name>
<feature type="transmembrane region" description="Helical" evidence="5">
    <location>
        <begin position="379"/>
        <end position="402"/>
    </location>
</feature>
<proteinExistence type="predicted"/>
<organism evidence="7 8">
    <name type="scientific">Candidatus Kapaibacterium thiocyanatum</name>
    <dbReference type="NCBI Taxonomy" id="1895771"/>
    <lineage>
        <taxon>Bacteria</taxon>
        <taxon>Pseudomonadati</taxon>
        <taxon>Candidatus Kapaibacteriota</taxon>
        <taxon>Candidatus Kapaibacteriia</taxon>
        <taxon>Candidatus Kapaibacteriales</taxon>
        <taxon>Candidatus Kapaibacteriaceae</taxon>
        <taxon>Candidatus Kapaibacterium</taxon>
    </lineage>
</organism>
<dbReference type="InterPro" id="IPR036259">
    <property type="entry name" value="MFS_trans_sf"/>
</dbReference>
<protein>
    <submittedName>
        <fullName evidence="7">MFS transporter</fullName>
    </submittedName>
</protein>
<dbReference type="STRING" id="1895771.BGO89_03905"/>
<accession>A0A1M3L5X8</accession>
<evidence type="ECO:0000256" key="4">
    <source>
        <dbReference type="ARBA" id="ARBA00023136"/>
    </source>
</evidence>
<comment type="caution">
    <text evidence="7">The sequence shown here is derived from an EMBL/GenBank/DDBJ whole genome shotgun (WGS) entry which is preliminary data.</text>
</comment>
<dbReference type="PANTHER" id="PTHR23508">
    <property type="entry name" value="CARBOXYLIC ACID TRANSPORTER PROTEIN HOMOLOG"/>
    <property type="match status" value="1"/>
</dbReference>
<gene>
    <name evidence="7" type="ORF">BGO89_03905</name>
</gene>
<feature type="transmembrane region" description="Helical" evidence="5">
    <location>
        <begin position="169"/>
        <end position="188"/>
    </location>
</feature>
<evidence type="ECO:0000313" key="8">
    <source>
        <dbReference type="Proteomes" id="UP000184233"/>
    </source>
</evidence>
<evidence type="ECO:0000313" key="7">
    <source>
        <dbReference type="EMBL" id="OJX60962.1"/>
    </source>
</evidence>
<feature type="transmembrane region" description="Helical" evidence="5">
    <location>
        <begin position="218"/>
        <end position="242"/>
    </location>
</feature>
<evidence type="ECO:0000256" key="2">
    <source>
        <dbReference type="ARBA" id="ARBA00022692"/>
    </source>
</evidence>
<feature type="transmembrane region" description="Helical" evidence="5">
    <location>
        <begin position="312"/>
        <end position="333"/>
    </location>
</feature>
<dbReference type="SUPFAM" id="SSF103473">
    <property type="entry name" value="MFS general substrate transporter"/>
    <property type="match status" value="1"/>
</dbReference>
<dbReference type="PANTHER" id="PTHR23508:SF10">
    <property type="entry name" value="CARBOXYLIC ACID TRANSPORTER PROTEIN HOMOLOG"/>
    <property type="match status" value="1"/>
</dbReference>
<feature type="transmembrane region" description="Helical" evidence="5">
    <location>
        <begin position="85"/>
        <end position="105"/>
    </location>
</feature>
<dbReference type="InterPro" id="IPR020846">
    <property type="entry name" value="MFS_dom"/>
</dbReference>